<evidence type="ECO:0000256" key="1">
    <source>
        <dbReference type="SAM" id="SignalP"/>
    </source>
</evidence>
<gene>
    <name evidence="3" type="ORF">ACFQ1U_05565</name>
</gene>
<dbReference type="Gene3D" id="2.60.120.380">
    <property type="match status" value="2"/>
</dbReference>
<feature type="signal peptide" evidence="1">
    <location>
        <begin position="1"/>
        <end position="20"/>
    </location>
</feature>
<evidence type="ECO:0000313" key="3">
    <source>
        <dbReference type="EMBL" id="MFD0992664.1"/>
    </source>
</evidence>
<reference evidence="4" key="1">
    <citation type="journal article" date="2019" name="Int. J. Syst. Evol. Microbiol.">
        <title>The Global Catalogue of Microorganisms (GCM) 10K type strain sequencing project: providing services to taxonomists for standard genome sequencing and annotation.</title>
        <authorList>
            <consortium name="The Broad Institute Genomics Platform"/>
            <consortium name="The Broad Institute Genome Sequencing Center for Infectious Disease"/>
            <person name="Wu L."/>
            <person name="Ma J."/>
        </authorList>
    </citation>
    <scope>NUCLEOTIDE SEQUENCE [LARGE SCALE GENOMIC DNA]</scope>
    <source>
        <strain evidence="4">CCUG 60527</strain>
    </source>
</reference>
<dbReference type="InterPro" id="IPR013783">
    <property type="entry name" value="Ig-like_fold"/>
</dbReference>
<dbReference type="Gene3D" id="2.60.40.10">
    <property type="entry name" value="Immunoglobulins"/>
    <property type="match status" value="1"/>
</dbReference>
<comment type="caution">
    <text evidence="3">The sequence shown here is derived from an EMBL/GenBank/DDBJ whole genome shotgun (WGS) entry which is preliminary data.</text>
</comment>
<sequence>MRKSYHFITLFILLILTACSSDEKQPNVAPDPVTGINVEIISETMVNLSWNASDDLNNDEVTYNVVVNDMVLANRTSSTSIQFDVEQFIELNRSSASRGVGLELIINISAFDNQGNVSEGNSVNRYVYVNRNPGEFELINVQFDFYNYSNITVEWSPADDADRDILSYNIYLNDEILFEDYIIGSNGYMNYGSVYANYDYRSLINEDITVSVVANDRSGGTRTVSQTFNFSASDQDLGLIESFPYSQNVDIMDLPNEADNKILYRFEVNTDVAYQINTNNYNVYLNILDENLNIIRQSSYDNISGFISTPGVYYIEVFGYNNLTISQEMSISLTEVDLLSDYQDLGLLNTPFLQTYEYSTVGDNDTRIRAYFEVTNSVNYDIEITQADYDTYLFLYDENGNLIASNDDGGNGVLSRMTGSLNPGNYYIEVGGYGNGTGSGILSVQLN</sequence>
<feature type="chain" id="PRO_5046400627" evidence="1">
    <location>
        <begin position="21"/>
        <end position="447"/>
    </location>
</feature>
<dbReference type="InterPro" id="IPR003961">
    <property type="entry name" value="FN3_dom"/>
</dbReference>
<dbReference type="CDD" id="cd00063">
    <property type="entry name" value="FN3"/>
    <property type="match status" value="1"/>
</dbReference>
<organism evidence="3 4">
    <name type="scientific">Tenacibaculum geojense</name>
    <dbReference type="NCBI Taxonomy" id="915352"/>
    <lineage>
        <taxon>Bacteria</taxon>
        <taxon>Pseudomonadati</taxon>
        <taxon>Bacteroidota</taxon>
        <taxon>Flavobacteriia</taxon>
        <taxon>Flavobacteriales</taxon>
        <taxon>Flavobacteriaceae</taxon>
        <taxon>Tenacibaculum</taxon>
    </lineage>
</organism>
<dbReference type="Pfam" id="PF04151">
    <property type="entry name" value="PPC"/>
    <property type="match status" value="1"/>
</dbReference>
<feature type="domain" description="Peptidase C-terminal archaeal/bacterial" evidence="2">
    <location>
        <begin position="371"/>
        <end position="431"/>
    </location>
</feature>
<keyword evidence="4" id="KW-1185">Reference proteome</keyword>
<dbReference type="SUPFAM" id="SSF49265">
    <property type="entry name" value="Fibronectin type III"/>
    <property type="match status" value="1"/>
</dbReference>
<proteinExistence type="predicted"/>
<dbReference type="RefSeq" id="WP_386106179.1">
    <property type="nucleotide sequence ID" value="NZ_JBHTJR010000030.1"/>
</dbReference>
<dbReference type="InterPro" id="IPR036116">
    <property type="entry name" value="FN3_sf"/>
</dbReference>
<dbReference type="PROSITE" id="PS51257">
    <property type="entry name" value="PROKAR_LIPOPROTEIN"/>
    <property type="match status" value="1"/>
</dbReference>
<keyword evidence="1" id="KW-0732">Signal</keyword>
<dbReference type="SUPFAM" id="SSF89260">
    <property type="entry name" value="Collagen-binding domain"/>
    <property type="match status" value="1"/>
</dbReference>
<name>A0ABW3JQD5_9FLAO</name>
<accession>A0ABW3JQD5</accession>
<dbReference type="InterPro" id="IPR007280">
    <property type="entry name" value="Peptidase_C_arc/bac"/>
</dbReference>
<protein>
    <submittedName>
        <fullName evidence="3">PPC domain-containing protein</fullName>
    </submittedName>
</protein>
<evidence type="ECO:0000313" key="4">
    <source>
        <dbReference type="Proteomes" id="UP001597062"/>
    </source>
</evidence>
<dbReference type="NCBIfam" id="NF038127">
    <property type="entry name" value="FDP_fam"/>
    <property type="match status" value="1"/>
</dbReference>
<dbReference type="Proteomes" id="UP001597062">
    <property type="component" value="Unassembled WGS sequence"/>
</dbReference>
<evidence type="ECO:0000259" key="2">
    <source>
        <dbReference type="Pfam" id="PF04151"/>
    </source>
</evidence>
<dbReference type="EMBL" id="JBHTJR010000030">
    <property type="protein sequence ID" value="MFD0992664.1"/>
    <property type="molecule type" value="Genomic_DNA"/>
</dbReference>